<dbReference type="Proteomes" id="UP000789920">
    <property type="component" value="Unassembled WGS sequence"/>
</dbReference>
<reference evidence="1" key="1">
    <citation type="submission" date="2021-06" db="EMBL/GenBank/DDBJ databases">
        <authorList>
            <person name="Kallberg Y."/>
            <person name="Tangrot J."/>
            <person name="Rosling A."/>
        </authorList>
    </citation>
    <scope>NUCLEOTIDE SEQUENCE</scope>
    <source>
        <strain evidence="1">MA461A</strain>
    </source>
</reference>
<sequence length="53" mass="6197">MDQNDSTFQDKLEDTSDSILKYNSDSMSVMPFESSALYNEYSMSFPNLERCKR</sequence>
<proteinExistence type="predicted"/>
<gene>
    <name evidence="1" type="ORF">RPERSI_LOCUS9743</name>
</gene>
<feature type="non-terminal residue" evidence="1">
    <location>
        <position position="53"/>
    </location>
</feature>
<evidence type="ECO:0000313" key="1">
    <source>
        <dbReference type="EMBL" id="CAG8695114.1"/>
    </source>
</evidence>
<protein>
    <submittedName>
        <fullName evidence="1">7623_t:CDS:1</fullName>
    </submittedName>
</protein>
<keyword evidence="2" id="KW-1185">Reference proteome</keyword>
<organism evidence="1 2">
    <name type="scientific">Racocetra persica</name>
    <dbReference type="NCBI Taxonomy" id="160502"/>
    <lineage>
        <taxon>Eukaryota</taxon>
        <taxon>Fungi</taxon>
        <taxon>Fungi incertae sedis</taxon>
        <taxon>Mucoromycota</taxon>
        <taxon>Glomeromycotina</taxon>
        <taxon>Glomeromycetes</taxon>
        <taxon>Diversisporales</taxon>
        <taxon>Gigasporaceae</taxon>
        <taxon>Racocetra</taxon>
    </lineage>
</organism>
<evidence type="ECO:0000313" key="2">
    <source>
        <dbReference type="Proteomes" id="UP000789920"/>
    </source>
</evidence>
<name>A0ACA9P6S4_9GLOM</name>
<comment type="caution">
    <text evidence="1">The sequence shown here is derived from an EMBL/GenBank/DDBJ whole genome shotgun (WGS) entry which is preliminary data.</text>
</comment>
<accession>A0ACA9P6S4</accession>
<dbReference type="EMBL" id="CAJVQC010018652">
    <property type="protein sequence ID" value="CAG8695114.1"/>
    <property type="molecule type" value="Genomic_DNA"/>
</dbReference>